<dbReference type="GO" id="GO:0071949">
    <property type="term" value="F:FAD binding"/>
    <property type="evidence" value="ECO:0007669"/>
    <property type="project" value="InterPro"/>
</dbReference>
<evidence type="ECO:0000256" key="3">
    <source>
        <dbReference type="ARBA" id="ARBA00022630"/>
    </source>
</evidence>
<dbReference type="PRINTS" id="PR00420">
    <property type="entry name" value="RNGMNOXGNASE"/>
</dbReference>
<dbReference type="InterPro" id="IPR050562">
    <property type="entry name" value="FAD_mOase_fung"/>
</dbReference>
<keyword evidence="5" id="KW-0560">Oxidoreductase</keyword>
<comment type="similarity">
    <text evidence="2">Belongs to the paxM FAD-dependent monooxygenase family.</text>
</comment>
<comment type="caution">
    <text evidence="7">The sequence shown here is derived from an EMBL/GenBank/DDBJ whole genome shotgun (WGS) entry which is preliminary data.</text>
</comment>
<gene>
    <name evidence="7" type="ORF">B0T17DRAFT_590262</name>
</gene>
<evidence type="ECO:0000256" key="2">
    <source>
        <dbReference type="ARBA" id="ARBA00007992"/>
    </source>
</evidence>
<keyword evidence="8" id="KW-1185">Reference proteome</keyword>
<dbReference type="InterPro" id="IPR002938">
    <property type="entry name" value="FAD-bd"/>
</dbReference>
<dbReference type="SUPFAM" id="SSF51905">
    <property type="entry name" value="FAD/NAD(P)-binding domain"/>
    <property type="match status" value="1"/>
</dbReference>
<dbReference type="PANTHER" id="PTHR47356">
    <property type="entry name" value="FAD-DEPENDENT MONOOXYGENASE ASQG-RELATED"/>
    <property type="match status" value="1"/>
</dbReference>
<dbReference type="GO" id="GO:0004497">
    <property type="term" value="F:monooxygenase activity"/>
    <property type="evidence" value="ECO:0007669"/>
    <property type="project" value="InterPro"/>
</dbReference>
<sequence>MATEVSSQDRPFKVIIVGAGIGGLILAHSLDQAGIDYVVLDKHPVAPAWGGSFSLHPSGTRTLHQLGILETLESRYEPMGLAINRGPDGKDFSAGKMFDMITDRNGYYEYTLERRAFLQILYDTLPEESKPNVIENARVRDITEDNGTVEVTLADGTVHEGDLVVGADGVHSAVREIMWAAADKLSPGLITTEERQTIKTTYKCLIGVAPRPAGFGKTDMISVSNDRSSFLMLMEGDTLFFIAPYKLPSDEIKTYPDRPRYTDADAELLAAELADRPLSAATGITFGDIWHSRTRGHLVSLEEGVLSTWFHGRTVLCGDSAHKMTPNAAFGGQSAMESAVVLANELTTLVRSKGGAKPSDAEIQATLQRYQDARLSRVKEIYNVSWMLTRLQAYDGWLMYLLHRWILPVIGMDFAAKNLAKACSDAPYLWYVPYQQRTGTLPWKVHKYPSLLMKR</sequence>
<dbReference type="PANTHER" id="PTHR47356:SF2">
    <property type="entry name" value="FAD-BINDING DOMAIN-CONTAINING PROTEIN-RELATED"/>
    <property type="match status" value="1"/>
</dbReference>
<keyword evidence="3" id="KW-0285">Flavoprotein</keyword>
<dbReference type="Pfam" id="PF01494">
    <property type="entry name" value="FAD_binding_3"/>
    <property type="match status" value="1"/>
</dbReference>
<reference evidence="7" key="1">
    <citation type="submission" date="2023-06" db="EMBL/GenBank/DDBJ databases">
        <title>Genome-scale phylogeny and comparative genomics of the fungal order Sordariales.</title>
        <authorList>
            <consortium name="Lawrence Berkeley National Laboratory"/>
            <person name="Hensen N."/>
            <person name="Bonometti L."/>
            <person name="Westerberg I."/>
            <person name="Brannstrom I.O."/>
            <person name="Guillou S."/>
            <person name="Cros-Aarteil S."/>
            <person name="Calhoun S."/>
            <person name="Haridas S."/>
            <person name="Kuo A."/>
            <person name="Mondo S."/>
            <person name="Pangilinan J."/>
            <person name="Riley R."/>
            <person name="LaButti K."/>
            <person name="Andreopoulos B."/>
            <person name="Lipzen A."/>
            <person name="Chen C."/>
            <person name="Yanf M."/>
            <person name="Daum C."/>
            <person name="Ng V."/>
            <person name="Clum A."/>
            <person name="Steindorff A."/>
            <person name="Ohm R."/>
            <person name="Martin F."/>
            <person name="Silar P."/>
            <person name="Natvig D."/>
            <person name="Lalanne C."/>
            <person name="Gautier V."/>
            <person name="Ament-velasquez S.L."/>
            <person name="Kruys A."/>
            <person name="Hutchinson M.I."/>
            <person name="Powell A.J."/>
            <person name="Barry K."/>
            <person name="Miller A.N."/>
            <person name="Grigoriev I.V."/>
            <person name="Debuchy R."/>
            <person name="Gladieux P."/>
            <person name="Thoren M.H."/>
            <person name="Johannesson H."/>
        </authorList>
    </citation>
    <scope>NUCLEOTIDE SEQUENCE</scope>
    <source>
        <strain evidence="7">SMH3391-2</strain>
    </source>
</reference>
<evidence type="ECO:0000256" key="5">
    <source>
        <dbReference type="ARBA" id="ARBA00023002"/>
    </source>
</evidence>
<proteinExistence type="inferred from homology"/>
<comment type="cofactor">
    <cofactor evidence="1">
        <name>FAD</name>
        <dbReference type="ChEBI" id="CHEBI:57692"/>
    </cofactor>
</comment>
<feature type="domain" description="FAD-binding" evidence="6">
    <location>
        <begin position="13"/>
        <end position="357"/>
    </location>
</feature>
<evidence type="ECO:0000259" key="6">
    <source>
        <dbReference type="Pfam" id="PF01494"/>
    </source>
</evidence>
<name>A0AA40CAX3_9PEZI</name>
<dbReference type="Proteomes" id="UP001174934">
    <property type="component" value="Unassembled WGS sequence"/>
</dbReference>
<keyword evidence="4" id="KW-0274">FAD</keyword>
<evidence type="ECO:0000256" key="4">
    <source>
        <dbReference type="ARBA" id="ARBA00022827"/>
    </source>
</evidence>
<evidence type="ECO:0000313" key="7">
    <source>
        <dbReference type="EMBL" id="KAK0630904.1"/>
    </source>
</evidence>
<evidence type="ECO:0000313" key="8">
    <source>
        <dbReference type="Proteomes" id="UP001174934"/>
    </source>
</evidence>
<protein>
    <recommendedName>
        <fullName evidence="6">FAD-binding domain-containing protein</fullName>
    </recommendedName>
</protein>
<dbReference type="InterPro" id="IPR036188">
    <property type="entry name" value="FAD/NAD-bd_sf"/>
</dbReference>
<evidence type="ECO:0000256" key="1">
    <source>
        <dbReference type="ARBA" id="ARBA00001974"/>
    </source>
</evidence>
<dbReference type="AlphaFoldDB" id="A0AA40CAX3"/>
<dbReference type="Gene3D" id="3.50.50.60">
    <property type="entry name" value="FAD/NAD(P)-binding domain"/>
    <property type="match status" value="1"/>
</dbReference>
<accession>A0AA40CAX3</accession>
<organism evidence="7 8">
    <name type="scientific">Bombardia bombarda</name>
    <dbReference type="NCBI Taxonomy" id="252184"/>
    <lineage>
        <taxon>Eukaryota</taxon>
        <taxon>Fungi</taxon>
        <taxon>Dikarya</taxon>
        <taxon>Ascomycota</taxon>
        <taxon>Pezizomycotina</taxon>
        <taxon>Sordariomycetes</taxon>
        <taxon>Sordariomycetidae</taxon>
        <taxon>Sordariales</taxon>
        <taxon>Lasiosphaeriaceae</taxon>
        <taxon>Bombardia</taxon>
    </lineage>
</organism>
<dbReference type="EMBL" id="JAULSR010000002">
    <property type="protein sequence ID" value="KAK0630904.1"/>
    <property type="molecule type" value="Genomic_DNA"/>
</dbReference>